<evidence type="ECO:0000256" key="4">
    <source>
        <dbReference type="ARBA" id="ARBA00022989"/>
    </source>
</evidence>
<reference evidence="8 9" key="1">
    <citation type="journal article" date="2019" name="PLoS Negl. Trop. Dis.">
        <title>Revisiting the worldwide diversity of Leptospira species in the environment.</title>
        <authorList>
            <person name="Vincent A.T."/>
            <person name="Schiettekatte O."/>
            <person name="Bourhy P."/>
            <person name="Veyrier F.J."/>
            <person name="Picardeau M."/>
        </authorList>
    </citation>
    <scope>NUCLEOTIDE SEQUENCE [LARGE SCALE GENOMIC DNA]</scope>
    <source>
        <strain evidence="8 9">201800273</strain>
    </source>
</reference>
<keyword evidence="3 6" id="KW-0812">Transmembrane</keyword>
<dbReference type="GO" id="GO:0005886">
    <property type="term" value="C:plasma membrane"/>
    <property type="evidence" value="ECO:0007669"/>
    <property type="project" value="UniProtKB-SubCell"/>
</dbReference>
<sequence>MINLLIVLFFSTFVSEDITCITSGIFAKEGKLPLILAITVTGLGIFIGDLLLYLVGFFFHNLLNKFVNIKLWDEKLISQNLYHHWKSNFIFSIFISRLLPGTRLPLYLLSGYFRLPFFVFLTTSFIAVSIWTTTIVSLVYIYGKWIITNIGNRSQWWILVFIGFSFYFFLKGIQFFLIPTKRETFYLQCLKYTRLEFWPSFLFYTPLVPYLIYLMFKYKGIRYLTATNPGIIASGIAGESKSEILKLIPKHSISKSLLIKTDTQKKLETVKSWLQKENLRYPIIAKPDKGERGFLVKKIKSKTELNQLFQNYPIDWLLQEWIEGPYEVGIFYYRLPEKTSGQIFSVTNKIFPTITGDGVSTLETLIKNHKRYRFQSESHKKNNQKNLQMILPKGKTIPIGSIGNHIQGCMFQDGSHLLTKKLERELIKIADNTKGFYIGRFDIRYSNPNQFQEGKGFKIIELNGVTSESTNLYDPNFSIRQSYSILFKQWKLIFEIGHFNYKRGIPLFSYEKLFQLVKNHNAYRKKFNLLERNL</sequence>
<keyword evidence="2" id="KW-1003">Cell membrane</keyword>
<evidence type="ECO:0000313" key="9">
    <source>
        <dbReference type="Proteomes" id="UP000297641"/>
    </source>
</evidence>
<dbReference type="PANTHER" id="PTHR42709">
    <property type="entry name" value="ALKALINE PHOSPHATASE LIKE PROTEIN"/>
    <property type="match status" value="1"/>
</dbReference>
<comment type="subcellular location">
    <subcellularLocation>
        <location evidence="1">Cell membrane</location>
        <topology evidence="1">Multi-pass membrane protein</topology>
    </subcellularLocation>
</comment>
<evidence type="ECO:0000256" key="1">
    <source>
        <dbReference type="ARBA" id="ARBA00004651"/>
    </source>
</evidence>
<accession>A0A7I0HMW5</accession>
<protein>
    <submittedName>
        <fullName evidence="8">SNARE-like domain protein</fullName>
    </submittedName>
</protein>
<dbReference type="Gene3D" id="3.30.1490.20">
    <property type="entry name" value="ATP-grasp fold, A domain"/>
    <property type="match status" value="1"/>
</dbReference>
<dbReference type="AlphaFoldDB" id="A0A7I0HMW5"/>
<feature type="transmembrane region" description="Helical" evidence="6">
    <location>
        <begin position="197"/>
        <end position="216"/>
    </location>
</feature>
<dbReference type="Pfam" id="PF09335">
    <property type="entry name" value="VTT_dom"/>
    <property type="match status" value="1"/>
</dbReference>
<keyword evidence="5 6" id="KW-0472">Membrane</keyword>
<dbReference type="PANTHER" id="PTHR42709:SF6">
    <property type="entry name" value="UNDECAPRENYL PHOSPHATE TRANSPORTER A"/>
    <property type="match status" value="1"/>
</dbReference>
<feature type="domain" description="VTT" evidence="7">
    <location>
        <begin position="17"/>
        <end position="140"/>
    </location>
</feature>
<name>A0A7I0HMW5_9LEPT</name>
<evidence type="ECO:0000259" key="7">
    <source>
        <dbReference type="Pfam" id="PF09335"/>
    </source>
</evidence>
<feature type="transmembrane region" description="Helical" evidence="6">
    <location>
        <begin position="119"/>
        <end position="143"/>
    </location>
</feature>
<dbReference type="InterPro" id="IPR032816">
    <property type="entry name" value="VTT_dom"/>
</dbReference>
<dbReference type="EMBL" id="RQFT01000015">
    <property type="protein sequence ID" value="TGL02213.1"/>
    <property type="molecule type" value="Genomic_DNA"/>
</dbReference>
<dbReference type="InterPro" id="IPR051311">
    <property type="entry name" value="DedA_domain"/>
</dbReference>
<organism evidence="8 9">
    <name type="scientific">Leptospira bouyouniensis</name>
    <dbReference type="NCBI Taxonomy" id="2484911"/>
    <lineage>
        <taxon>Bacteria</taxon>
        <taxon>Pseudomonadati</taxon>
        <taxon>Spirochaetota</taxon>
        <taxon>Spirochaetia</taxon>
        <taxon>Leptospirales</taxon>
        <taxon>Leptospiraceae</taxon>
        <taxon>Leptospira</taxon>
    </lineage>
</organism>
<evidence type="ECO:0000256" key="5">
    <source>
        <dbReference type="ARBA" id="ARBA00023136"/>
    </source>
</evidence>
<dbReference type="SUPFAM" id="SSF56059">
    <property type="entry name" value="Glutathione synthetase ATP-binding domain-like"/>
    <property type="match status" value="1"/>
</dbReference>
<evidence type="ECO:0000313" key="8">
    <source>
        <dbReference type="EMBL" id="TGL02213.1"/>
    </source>
</evidence>
<feature type="transmembrane region" description="Helical" evidence="6">
    <location>
        <begin position="155"/>
        <end position="177"/>
    </location>
</feature>
<gene>
    <name evidence="8" type="ORF">EHQ43_17800</name>
</gene>
<evidence type="ECO:0000256" key="2">
    <source>
        <dbReference type="ARBA" id="ARBA00022475"/>
    </source>
</evidence>
<dbReference type="Proteomes" id="UP000297641">
    <property type="component" value="Unassembled WGS sequence"/>
</dbReference>
<evidence type="ECO:0000256" key="3">
    <source>
        <dbReference type="ARBA" id="ARBA00022692"/>
    </source>
</evidence>
<comment type="caution">
    <text evidence="8">The sequence shown here is derived from an EMBL/GenBank/DDBJ whole genome shotgun (WGS) entry which is preliminary data.</text>
</comment>
<dbReference type="GO" id="GO:0005524">
    <property type="term" value="F:ATP binding"/>
    <property type="evidence" value="ECO:0007669"/>
    <property type="project" value="InterPro"/>
</dbReference>
<proteinExistence type="predicted"/>
<evidence type="ECO:0000256" key="6">
    <source>
        <dbReference type="SAM" id="Phobius"/>
    </source>
</evidence>
<keyword evidence="4 6" id="KW-1133">Transmembrane helix</keyword>
<dbReference type="InterPro" id="IPR013815">
    <property type="entry name" value="ATP_grasp_subdomain_1"/>
</dbReference>
<feature type="transmembrane region" description="Helical" evidence="6">
    <location>
        <begin position="37"/>
        <end position="60"/>
    </location>
</feature>